<organism evidence="1 2">
    <name type="scientific">Alistipes onderdonkii subsp. vulgaris</name>
    <dbReference type="NCBI Taxonomy" id="2585117"/>
    <lineage>
        <taxon>Bacteria</taxon>
        <taxon>Pseudomonadati</taxon>
        <taxon>Bacteroidota</taxon>
        <taxon>Bacteroidia</taxon>
        <taxon>Bacteroidales</taxon>
        <taxon>Rikenellaceae</taxon>
        <taxon>Alistipes</taxon>
    </lineage>
</organism>
<name>A0ACA8QY49_9BACT</name>
<evidence type="ECO:0000313" key="1">
    <source>
        <dbReference type="EMBL" id="BBL09719.1"/>
    </source>
</evidence>
<reference evidence="1 2" key="1">
    <citation type="journal article" date="2020" name="Int. J. Syst. Evol. Microbiol.">
        <title>Alistipes communis sp. nov., Alistipes dispar sp. nov. and Alistipes onderdonkii subsp. vulgaris subsp. nov., isolated from human faeces, and creation of Alistipes onderdonkii subsp. onderdonkii subsp. nov.</title>
        <authorList>
            <person name="Sakamoto M."/>
            <person name="Ikeyama N."/>
            <person name="Ogata Y."/>
            <person name="Suda W."/>
            <person name="Iino T."/>
            <person name="Hattori M."/>
            <person name="Ohkuma M."/>
        </authorList>
    </citation>
    <scope>NUCLEOTIDE SEQUENCE [LARGE SCALE GENOMIC DNA]</scope>
    <source>
        <strain evidence="1 2">5CPYCFAH4</strain>
    </source>
</reference>
<proteinExistence type="predicted"/>
<sequence length="408" mass="44080">MTRRSDNGAVEKLSQFLTPQHLRQLKFAGVVTVMTLLCGIFLWYLFTPKPAPQQAGAGGYNVTIPEATVKPAETDKRKIYEQEQYEQQRREKLQSLGDVMDDRLPVTGEMADAIAPAAPTAIDESDAAYRRISGGMAAFYTPAPSCGNTEVEALKEQVAALQSQLDAERQQPDPLELAEEQYKLARKYLGGGTAADEEAGPTKQRRDSRLSVMQPVREGEVEASTLDPRADFAVERNLGFLTAAGGVAHADIPTVKACVAQTQVIRAGSTVQLRLLEAVRIDDTVIPRNTPLYGLATISGMRLQVTVSSVEYGGRIFAVEAVAYDLDGQPGLNVPNSRERTALKEALASVGQTAGTSVNVTRSAGQQVLSELARGGLQASSQYVAGKLREVKITLKANHQLLLISKQQ</sequence>
<dbReference type="Proteomes" id="UP000317465">
    <property type="component" value="Chromosome"/>
</dbReference>
<accession>A0ACA8QY49</accession>
<keyword evidence="2" id="KW-1185">Reference proteome</keyword>
<protein>
    <submittedName>
        <fullName evidence="1">Conjugative transposon protein TraM</fullName>
    </submittedName>
</protein>
<dbReference type="EMBL" id="AP019737">
    <property type="protein sequence ID" value="BBL09719.1"/>
    <property type="molecule type" value="Genomic_DNA"/>
</dbReference>
<gene>
    <name evidence="1" type="ORF">A5CPYCFAH4_19430</name>
</gene>
<evidence type="ECO:0000313" key="2">
    <source>
        <dbReference type="Proteomes" id="UP000317465"/>
    </source>
</evidence>